<sequence length="125" mass="13556">MPTNPNGALGSLDYKKEEMRTLAIKSRYVAPRSDLGTELLQEFLRDSKKKKTNEKAVAQGTPQPQKLDESTPTVPPALSKVNPSPEATAAALKMMACTASYVPKELPMPSFSLGFTDLSQEEALS</sequence>
<dbReference type="Proteomes" id="UP000289738">
    <property type="component" value="Chromosome A03"/>
</dbReference>
<comment type="caution">
    <text evidence="2">The sequence shown here is derived from an EMBL/GenBank/DDBJ whole genome shotgun (WGS) entry which is preliminary data.</text>
</comment>
<organism evidence="2 3">
    <name type="scientific">Arachis hypogaea</name>
    <name type="common">Peanut</name>
    <dbReference type="NCBI Taxonomy" id="3818"/>
    <lineage>
        <taxon>Eukaryota</taxon>
        <taxon>Viridiplantae</taxon>
        <taxon>Streptophyta</taxon>
        <taxon>Embryophyta</taxon>
        <taxon>Tracheophyta</taxon>
        <taxon>Spermatophyta</taxon>
        <taxon>Magnoliopsida</taxon>
        <taxon>eudicotyledons</taxon>
        <taxon>Gunneridae</taxon>
        <taxon>Pentapetalae</taxon>
        <taxon>rosids</taxon>
        <taxon>fabids</taxon>
        <taxon>Fabales</taxon>
        <taxon>Fabaceae</taxon>
        <taxon>Papilionoideae</taxon>
        <taxon>50 kb inversion clade</taxon>
        <taxon>dalbergioids sensu lato</taxon>
        <taxon>Dalbergieae</taxon>
        <taxon>Pterocarpus clade</taxon>
        <taxon>Arachis</taxon>
    </lineage>
</organism>
<dbReference type="STRING" id="3818.A0A445DW94"/>
<name>A0A445DW94_ARAHY</name>
<evidence type="ECO:0000313" key="2">
    <source>
        <dbReference type="EMBL" id="RYR67381.1"/>
    </source>
</evidence>
<proteinExistence type="predicted"/>
<keyword evidence="3" id="KW-1185">Reference proteome</keyword>
<gene>
    <name evidence="2" type="ORF">Ahy_A03g013719</name>
</gene>
<accession>A0A445DW94</accession>
<reference evidence="2 3" key="1">
    <citation type="submission" date="2019-01" db="EMBL/GenBank/DDBJ databases">
        <title>Sequencing of cultivated peanut Arachis hypogaea provides insights into genome evolution and oil improvement.</title>
        <authorList>
            <person name="Chen X."/>
        </authorList>
    </citation>
    <scope>NUCLEOTIDE SEQUENCE [LARGE SCALE GENOMIC DNA]</scope>
    <source>
        <strain evidence="3">cv. Fuhuasheng</strain>
        <tissue evidence="2">Leaves</tissue>
    </source>
</reference>
<protein>
    <submittedName>
        <fullName evidence="2">Uncharacterized protein</fullName>
    </submittedName>
</protein>
<feature type="region of interest" description="Disordered" evidence="1">
    <location>
        <begin position="46"/>
        <end position="82"/>
    </location>
</feature>
<dbReference type="AlphaFoldDB" id="A0A445DW94"/>
<evidence type="ECO:0000313" key="3">
    <source>
        <dbReference type="Proteomes" id="UP000289738"/>
    </source>
</evidence>
<dbReference type="EMBL" id="SDMP01000003">
    <property type="protein sequence ID" value="RYR67381.1"/>
    <property type="molecule type" value="Genomic_DNA"/>
</dbReference>
<evidence type="ECO:0000256" key="1">
    <source>
        <dbReference type="SAM" id="MobiDB-lite"/>
    </source>
</evidence>